<dbReference type="SUPFAM" id="SSF51735">
    <property type="entry name" value="NAD(P)-binding Rossmann-fold domains"/>
    <property type="match status" value="1"/>
</dbReference>
<dbReference type="AlphaFoldDB" id="A0AAJ5X8R6"/>
<dbReference type="InterPro" id="IPR002347">
    <property type="entry name" value="SDR_fam"/>
</dbReference>
<dbReference type="PANTHER" id="PTHR43669:SF3">
    <property type="entry name" value="ALCOHOL DEHYDROGENASE, PUTATIVE (AFU_ORTHOLOGUE AFUA_3G03445)-RELATED"/>
    <property type="match status" value="1"/>
</dbReference>
<dbReference type="InterPro" id="IPR036291">
    <property type="entry name" value="NAD(P)-bd_dom_sf"/>
</dbReference>
<proteinExistence type="inferred from homology"/>
<dbReference type="InterPro" id="IPR057326">
    <property type="entry name" value="KR_dom"/>
</dbReference>
<reference evidence="4" key="1">
    <citation type="submission" date="2023-03" db="EMBL/GenBank/DDBJ databases">
        <title>Andean soil-derived lignocellulolytic bacterial consortium as a source of novel taxa and putative plastic-active enzymes.</title>
        <authorList>
            <person name="Diaz-Garcia L."/>
            <person name="Chuvochina M."/>
            <person name="Feuerriegel G."/>
            <person name="Bunk B."/>
            <person name="Sproer C."/>
            <person name="Streit W.R."/>
            <person name="Rodriguez L.M."/>
            <person name="Overmann J."/>
            <person name="Jimenez D.J."/>
        </authorList>
    </citation>
    <scope>NUCLEOTIDE SEQUENCE</scope>
    <source>
        <strain evidence="4">MAG 26</strain>
    </source>
</reference>
<keyword evidence="2" id="KW-0560">Oxidoreductase</keyword>
<accession>A0AAJ5X8R6</accession>
<dbReference type="PROSITE" id="PS00061">
    <property type="entry name" value="ADH_SHORT"/>
    <property type="match status" value="1"/>
</dbReference>
<dbReference type="SMART" id="SM00822">
    <property type="entry name" value="PKS_KR"/>
    <property type="match status" value="1"/>
</dbReference>
<feature type="domain" description="Ketoreductase" evidence="3">
    <location>
        <begin position="6"/>
        <end position="186"/>
    </location>
</feature>
<evidence type="ECO:0000256" key="2">
    <source>
        <dbReference type="ARBA" id="ARBA00023002"/>
    </source>
</evidence>
<sequence>MKLTGNTILITGGGSGIGQALAWRFHDLGNTVIVAGRGEARLQETIAGRERMLALQLDVADNASVDAAIEKLKRDFPELNAAILSAGVMTRQELGTGGTIATAEEVININLLGTIRVAEALIPLLAGKPNAAICTVTSGLAFTPLPGAPAYSASKAAIHSYSLSLRQRLKGQVQVIEIAPPGVQTGLTPGQETRQGYMPLDAYIDETMGNFEREPDGYENLVGNVLPLRWSERDGTTDAILERLASV</sequence>
<dbReference type="Proteomes" id="UP001218362">
    <property type="component" value="Chromosome"/>
</dbReference>
<evidence type="ECO:0000313" key="4">
    <source>
        <dbReference type="EMBL" id="WEK46656.1"/>
    </source>
</evidence>
<dbReference type="PANTHER" id="PTHR43669">
    <property type="entry name" value="5-KETO-D-GLUCONATE 5-REDUCTASE"/>
    <property type="match status" value="1"/>
</dbReference>
<dbReference type="InterPro" id="IPR020904">
    <property type="entry name" value="Sc_DH/Rdtase_CS"/>
</dbReference>
<organism evidence="4 5">
    <name type="scientific">Candidatus Andeanibacterium colombiense</name>
    <dbReference type="NCBI Taxonomy" id="3121345"/>
    <lineage>
        <taxon>Bacteria</taxon>
        <taxon>Pseudomonadati</taxon>
        <taxon>Pseudomonadota</taxon>
        <taxon>Alphaproteobacteria</taxon>
        <taxon>Sphingomonadales</taxon>
        <taxon>Sphingomonadaceae</taxon>
        <taxon>Candidatus Andeanibacterium</taxon>
    </lineage>
</organism>
<protein>
    <submittedName>
        <fullName evidence="4">SDR family NAD(P)-dependent oxidoreductase</fullName>
    </submittedName>
</protein>
<evidence type="ECO:0000259" key="3">
    <source>
        <dbReference type="SMART" id="SM00822"/>
    </source>
</evidence>
<evidence type="ECO:0000256" key="1">
    <source>
        <dbReference type="ARBA" id="ARBA00006484"/>
    </source>
</evidence>
<dbReference type="PRINTS" id="PR00081">
    <property type="entry name" value="GDHRDH"/>
</dbReference>
<comment type="similarity">
    <text evidence="1">Belongs to the short-chain dehydrogenases/reductases (SDR) family.</text>
</comment>
<evidence type="ECO:0000313" key="5">
    <source>
        <dbReference type="Proteomes" id="UP001218362"/>
    </source>
</evidence>
<dbReference type="Pfam" id="PF00106">
    <property type="entry name" value="adh_short"/>
    <property type="match status" value="1"/>
</dbReference>
<gene>
    <name evidence="4" type="ORF">P0Y56_16875</name>
</gene>
<dbReference type="Gene3D" id="3.40.50.720">
    <property type="entry name" value="NAD(P)-binding Rossmann-like Domain"/>
    <property type="match status" value="1"/>
</dbReference>
<dbReference type="GO" id="GO:0016491">
    <property type="term" value="F:oxidoreductase activity"/>
    <property type="evidence" value="ECO:0007669"/>
    <property type="project" value="UniProtKB-KW"/>
</dbReference>
<name>A0AAJ5X8R6_9SPHN</name>
<dbReference type="EMBL" id="CP119316">
    <property type="protein sequence ID" value="WEK46656.1"/>
    <property type="molecule type" value="Genomic_DNA"/>
</dbReference>
<dbReference type="KEGG" id="acob:P0Y56_16875"/>